<dbReference type="InterPro" id="IPR036812">
    <property type="entry name" value="NAD(P)_OxRdtase_dom_sf"/>
</dbReference>
<evidence type="ECO:0000259" key="4">
    <source>
        <dbReference type="PROSITE" id="PS51379"/>
    </source>
</evidence>
<dbReference type="SUPFAM" id="SSF51430">
    <property type="entry name" value="NAD(P)-linked oxidoreductase"/>
    <property type="match status" value="1"/>
</dbReference>
<keyword evidence="6" id="KW-1185">Reference proteome</keyword>
<evidence type="ECO:0000256" key="2">
    <source>
        <dbReference type="ARBA" id="ARBA00023004"/>
    </source>
</evidence>
<keyword evidence="3" id="KW-0411">Iron-sulfur</keyword>
<dbReference type="PROSITE" id="PS51379">
    <property type="entry name" value="4FE4S_FER_2"/>
    <property type="match status" value="1"/>
</dbReference>
<name>A0A084JNX8_9FIRM</name>
<dbReference type="STRING" id="29354.IO98_07825"/>
<comment type="caution">
    <text evidence="5">The sequence shown here is derived from an EMBL/GenBank/DDBJ whole genome shotgun (WGS) entry which is preliminary data.</text>
</comment>
<dbReference type="Pfam" id="PF00248">
    <property type="entry name" value="Aldo_ket_red"/>
    <property type="match status" value="1"/>
</dbReference>
<evidence type="ECO:0000256" key="3">
    <source>
        <dbReference type="ARBA" id="ARBA00023014"/>
    </source>
</evidence>
<keyword evidence="1" id="KW-0479">Metal-binding</keyword>
<evidence type="ECO:0000313" key="5">
    <source>
        <dbReference type="EMBL" id="KEZ90662.1"/>
    </source>
</evidence>
<dbReference type="SUPFAM" id="SSF46548">
    <property type="entry name" value="alpha-helical ferredoxin"/>
    <property type="match status" value="1"/>
</dbReference>
<organism evidence="5 6">
    <name type="scientific">Lacrimispora celerecrescens</name>
    <dbReference type="NCBI Taxonomy" id="29354"/>
    <lineage>
        <taxon>Bacteria</taxon>
        <taxon>Bacillati</taxon>
        <taxon>Bacillota</taxon>
        <taxon>Clostridia</taxon>
        <taxon>Lachnospirales</taxon>
        <taxon>Lachnospiraceae</taxon>
        <taxon>Lacrimispora</taxon>
    </lineage>
</organism>
<dbReference type="OrthoDB" id="9773828at2"/>
<dbReference type="GO" id="GO:0051536">
    <property type="term" value="F:iron-sulfur cluster binding"/>
    <property type="evidence" value="ECO:0007669"/>
    <property type="project" value="UniProtKB-KW"/>
</dbReference>
<proteinExistence type="predicted"/>
<dbReference type="InterPro" id="IPR017900">
    <property type="entry name" value="4Fe4S_Fe_S_CS"/>
</dbReference>
<gene>
    <name evidence="5" type="ORF">IO98_07825</name>
</gene>
<dbReference type="AlphaFoldDB" id="A0A084JNX8"/>
<sequence length="370" mass="41717">MQKRPFGNTGLNTSILGFGGFHLLEIPVSEANYLLNRYLDEGGNYIETAASYGDGESERKIGQCVSGRRKEFILATKSGERSKDGLLASLERSLHNLNTNYVDLLIMHAVGTMEELDQILAPGGALEGALQAKEEGRIHHIGISMHGQPDVLIRALKEYPFEAVMTTINYYDHFNFPEIQEVLLPLAHKNNTAIILMKPVADGLLWRSAPQAFRYAFSQPVSIVVAGINNRELLEADLRYANEFKPMSEEEMEDIYTNSTELGTYVCRQCGKCMVCPENIPLTDIFLYEGYFDRQMADGIVTNASDYALKERLRFWFGNRDMAMNLYSKLEVKADRCTDCGKCTPECPYNIDVRRKLAIADYKLAKKAIF</sequence>
<feature type="domain" description="4Fe-4S ferredoxin-type" evidence="4">
    <location>
        <begin position="328"/>
        <end position="356"/>
    </location>
</feature>
<dbReference type="PANTHER" id="PTHR43312">
    <property type="entry name" value="D-THREO-ALDOSE 1-DEHYDROGENASE"/>
    <property type="match status" value="1"/>
</dbReference>
<evidence type="ECO:0000256" key="1">
    <source>
        <dbReference type="ARBA" id="ARBA00022723"/>
    </source>
</evidence>
<dbReference type="GO" id="GO:0046872">
    <property type="term" value="F:metal ion binding"/>
    <property type="evidence" value="ECO:0007669"/>
    <property type="project" value="UniProtKB-KW"/>
</dbReference>
<dbReference type="CDD" id="cd19100">
    <property type="entry name" value="AKR_unchar"/>
    <property type="match status" value="1"/>
</dbReference>
<protein>
    <submittedName>
        <fullName evidence="5">Aldo/keto reductase</fullName>
    </submittedName>
</protein>
<keyword evidence="2" id="KW-0408">Iron</keyword>
<reference evidence="5 6" key="1">
    <citation type="submission" date="2014-07" db="EMBL/GenBank/DDBJ databases">
        <title>Draft genome of Clostridium celerecrescens 152B isolated from sediments associated with methane hydrate from Krishna Godavari basin.</title>
        <authorList>
            <person name="Honkalas V.S."/>
            <person name="Dabir A.P."/>
            <person name="Arora P."/>
            <person name="Dhakephalkar P.K."/>
        </authorList>
    </citation>
    <scope>NUCLEOTIDE SEQUENCE [LARGE SCALE GENOMIC DNA]</scope>
    <source>
        <strain evidence="5 6">152B</strain>
    </source>
</reference>
<evidence type="ECO:0000313" key="6">
    <source>
        <dbReference type="Proteomes" id="UP000028525"/>
    </source>
</evidence>
<dbReference type="PROSITE" id="PS00198">
    <property type="entry name" value="4FE4S_FER_1"/>
    <property type="match status" value="1"/>
</dbReference>
<dbReference type="Gene3D" id="3.20.20.100">
    <property type="entry name" value="NADP-dependent oxidoreductase domain"/>
    <property type="match status" value="1"/>
</dbReference>
<dbReference type="EMBL" id="JPME01000010">
    <property type="protein sequence ID" value="KEZ90662.1"/>
    <property type="molecule type" value="Genomic_DNA"/>
</dbReference>
<dbReference type="InterPro" id="IPR053135">
    <property type="entry name" value="AKR2_Oxidoreductase"/>
</dbReference>
<dbReference type="InterPro" id="IPR017896">
    <property type="entry name" value="4Fe4S_Fe-S-bd"/>
</dbReference>
<dbReference type="InterPro" id="IPR023210">
    <property type="entry name" value="NADP_OxRdtase_dom"/>
</dbReference>
<dbReference type="Proteomes" id="UP000028525">
    <property type="component" value="Unassembled WGS sequence"/>
</dbReference>
<dbReference type="PANTHER" id="PTHR43312:SF1">
    <property type="entry name" value="NADP-DEPENDENT OXIDOREDUCTASE DOMAIN-CONTAINING PROTEIN"/>
    <property type="match status" value="1"/>
</dbReference>
<accession>A0A084JNX8</accession>